<organism evidence="1 2">
    <name type="scientific">Periweissella fabaria</name>
    <dbReference type="NCBI Taxonomy" id="546157"/>
    <lineage>
        <taxon>Bacteria</taxon>
        <taxon>Bacillati</taxon>
        <taxon>Bacillota</taxon>
        <taxon>Bacilli</taxon>
        <taxon>Lactobacillales</taxon>
        <taxon>Lactobacillaceae</taxon>
        <taxon>Periweissella</taxon>
    </lineage>
</organism>
<gene>
    <name evidence="1" type="ORF">WFA24289_00243</name>
</gene>
<proteinExistence type="predicted"/>
<evidence type="ECO:0000313" key="2">
    <source>
        <dbReference type="Proteomes" id="UP000789707"/>
    </source>
</evidence>
<dbReference type="Proteomes" id="UP000789707">
    <property type="component" value="Unassembled WGS sequence"/>
</dbReference>
<name>A0ABN8BDV4_9LACO</name>
<keyword evidence="2" id="KW-1185">Reference proteome</keyword>
<reference evidence="1 2" key="1">
    <citation type="submission" date="2021-11" db="EMBL/GenBank/DDBJ databases">
        <authorList>
            <person name="Depoorter E."/>
        </authorList>
    </citation>
    <scope>NUCLEOTIDE SEQUENCE [LARGE SCALE GENOMIC DNA]</scope>
    <source>
        <strain evidence="1 2">LMG 24289</strain>
    </source>
</reference>
<evidence type="ECO:0000313" key="1">
    <source>
        <dbReference type="EMBL" id="CAH0415945.1"/>
    </source>
</evidence>
<dbReference type="EMBL" id="CAKKNS010000001">
    <property type="protein sequence ID" value="CAH0415945.1"/>
    <property type="molecule type" value="Genomic_DNA"/>
</dbReference>
<comment type="caution">
    <text evidence="1">The sequence shown here is derived from an EMBL/GenBank/DDBJ whole genome shotgun (WGS) entry which is preliminary data.</text>
</comment>
<sequence length="65" mass="6864">MQKTILEIVVDENGEQQASGNCSGAELKDIISNLIILLANEYGVEPQNMATTIAMDVVVKSGGAK</sequence>
<accession>A0ABN8BDV4</accession>
<protein>
    <submittedName>
        <fullName evidence="1">Uncharacterized protein</fullName>
    </submittedName>
</protein>
<dbReference type="RefSeq" id="WP_230096015.1">
    <property type="nucleotide sequence ID" value="NZ_CAKKNS010000001.1"/>
</dbReference>